<dbReference type="SUPFAM" id="SSF52518">
    <property type="entry name" value="Thiamin diphosphate-binding fold (THDP-binding)"/>
    <property type="match status" value="2"/>
</dbReference>
<dbReference type="EMBL" id="CP120863">
    <property type="protein sequence ID" value="WFE91284.1"/>
    <property type="molecule type" value="Genomic_DNA"/>
</dbReference>
<evidence type="ECO:0000313" key="7">
    <source>
        <dbReference type="EMBL" id="WFE91284.1"/>
    </source>
</evidence>
<dbReference type="Proteomes" id="UP001209803">
    <property type="component" value="Chromosome"/>
</dbReference>
<evidence type="ECO:0000259" key="5">
    <source>
        <dbReference type="Pfam" id="PF02775"/>
    </source>
</evidence>
<dbReference type="InterPro" id="IPR029035">
    <property type="entry name" value="DHS-like_NAD/FAD-binding_dom"/>
</dbReference>
<feature type="domain" description="Thiamine pyrophosphate enzyme N-terminal TPP-binding" evidence="6">
    <location>
        <begin position="4"/>
        <end position="115"/>
    </location>
</feature>
<evidence type="ECO:0000256" key="3">
    <source>
        <dbReference type="RuleBase" id="RU362132"/>
    </source>
</evidence>
<dbReference type="PANTHER" id="PTHR18968:SF13">
    <property type="entry name" value="ACETOLACTATE SYNTHASE CATALYTIC SUBUNIT, MITOCHONDRIAL"/>
    <property type="match status" value="1"/>
</dbReference>
<organism evidence="7 8">
    <name type="scientific">Roseibium porphyridii</name>
    <dbReference type="NCBI Taxonomy" id="2866279"/>
    <lineage>
        <taxon>Bacteria</taxon>
        <taxon>Pseudomonadati</taxon>
        <taxon>Pseudomonadota</taxon>
        <taxon>Alphaproteobacteria</taxon>
        <taxon>Hyphomicrobiales</taxon>
        <taxon>Stappiaceae</taxon>
        <taxon>Roseibium</taxon>
    </lineage>
</organism>
<feature type="domain" description="Thiamine pyrophosphate enzyme TPP-binding" evidence="5">
    <location>
        <begin position="392"/>
        <end position="542"/>
    </location>
</feature>
<feature type="domain" description="Thiamine pyrophosphate enzyme central" evidence="4">
    <location>
        <begin position="196"/>
        <end position="325"/>
    </location>
</feature>
<evidence type="ECO:0000259" key="6">
    <source>
        <dbReference type="Pfam" id="PF02776"/>
    </source>
</evidence>
<dbReference type="Pfam" id="PF02776">
    <property type="entry name" value="TPP_enzyme_N"/>
    <property type="match status" value="1"/>
</dbReference>
<dbReference type="PANTHER" id="PTHR18968">
    <property type="entry name" value="THIAMINE PYROPHOSPHATE ENZYMES"/>
    <property type="match status" value="1"/>
</dbReference>
<proteinExistence type="inferred from homology"/>
<dbReference type="CDD" id="cd07035">
    <property type="entry name" value="TPP_PYR_POX_like"/>
    <property type="match status" value="1"/>
</dbReference>
<evidence type="ECO:0000313" key="8">
    <source>
        <dbReference type="Proteomes" id="UP001209803"/>
    </source>
</evidence>
<name>A0ABY8F9S5_9HYPH</name>
<sequence length="556" mass="59916">MQRTGADIIADAIDSQEDVDHVFFVDAVLRHTLIELEKRGVKRILAHSEKAAAYMADGYARASGKTGFCMAQAVGAANLAAGLQDAYLDRVPVVAITGRKPDTHQHRNAYQEVSHAPLYQPVTKFTAEVRTVDQLPRLLGHALRATKTGTRRPVHLDLDGLKGDRVEEVAYDGRPADIAFSSSGATLNSTAHPEDIANAASFLESASRPILVCGVTSLYENAGDAIKVLAEKHAIPIATSVGGRSVVETSHPNHIGVVGTYSAPYANRLLNEADLVIYVGCHGGDQISSDWTIPAPTTQVIQIDADPIELGRGHPNTCGLAGDLTLNCLALAKNSKITHDRKAWLDACSDEARNWLQKAISKSKEPRDLIPAELLAHEVGKALPENGILVADTGFSATWTAQLTEFRQPGQKYLRAAGSLGWAFPAAIGAQCGAMDQPVLCFSGDGAFYYHMGELETLKRWNLPLVTVINNNSALGQGLRSVKKLYENLDGRMGDLVEFHPTNFAELAKVFGIDGYRVDRANEIGGIIKTALANKRPAIIDVVTDPDCNPEPAWKI</sequence>
<dbReference type="InterPro" id="IPR012000">
    <property type="entry name" value="Thiamin_PyroP_enz_cen_dom"/>
</dbReference>
<gene>
    <name evidence="7" type="ORF">K1718_07990</name>
</gene>
<dbReference type="InterPro" id="IPR029061">
    <property type="entry name" value="THDP-binding"/>
</dbReference>
<evidence type="ECO:0000259" key="4">
    <source>
        <dbReference type="Pfam" id="PF00205"/>
    </source>
</evidence>
<comment type="similarity">
    <text evidence="1 3">Belongs to the TPP enzyme family.</text>
</comment>
<reference evidence="7 8" key="1">
    <citation type="submission" date="2023-03" db="EMBL/GenBank/DDBJ databases">
        <title>Roseibium porphyridii sp. nov. and Roseibium rhodosorbium sp. nov. isolated from marine algae, Porphyridium cruentum and Rhodosorus marinus, respectively.</title>
        <authorList>
            <person name="Lee M.W."/>
            <person name="Choi B.J."/>
            <person name="Lee J.K."/>
            <person name="Choi D.G."/>
            <person name="Baek J.H."/>
            <person name="Bayburt H."/>
            <person name="Kim J.M."/>
            <person name="Han D.M."/>
            <person name="Kim K.H."/>
            <person name="Jeon C.O."/>
        </authorList>
    </citation>
    <scope>NUCLEOTIDE SEQUENCE [LARGE SCALE GENOMIC DNA]</scope>
    <source>
        <strain evidence="7 8">KMA01</strain>
    </source>
</reference>
<dbReference type="SUPFAM" id="SSF52467">
    <property type="entry name" value="DHS-like NAD/FAD-binding domain"/>
    <property type="match status" value="1"/>
</dbReference>
<dbReference type="InterPro" id="IPR012001">
    <property type="entry name" value="Thiamin_PyroP_enz_TPP-bd_dom"/>
</dbReference>
<dbReference type="RefSeq" id="WP_265683600.1">
    <property type="nucleotide sequence ID" value="NZ_CP120863.1"/>
</dbReference>
<evidence type="ECO:0000256" key="1">
    <source>
        <dbReference type="ARBA" id="ARBA00007812"/>
    </source>
</evidence>
<dbReference type="Pfam" id="PF02775">
    <property type="entry name" value="TPP_enzyme_C"/>
    <property type="match status" value="1"/>
</dbReference>
<protein>
    <submittedName>
        <fullName evidence="7">Thiamine pyrophosphate-binding protein</fullName>
    </submittedName>
</protein>
<accession>A0ABY8F9S5</accession>
<keyword evidence="8" id="KW-1185">Reference proteome</keyword>
<dbReference type="InterPro" id="IPR011766">
    <property type="entry name" value="TPP_enzyme_TPP-bd"/>
</dbReference>
<dbReference type="Gene3D" id="3.40.50.970">
    <property type="match status" value="2"/>
</dbReference>
<dbReference type="InterPro" id="IPR045229">
    <property type="entry name" value="TPP_enz"/>
</dbReference>
<dbReference type="Gene3D" id="3.40.50.1220">
    <property type="entry name" value="TPP-binding domain"/>
    <property type="match status" value="1"/>
</dbReference>
<keyword evidence="2 3" id="KW-0786">Thiamine pyrophosphate</keyword>
<dbReference type="Pfam" id="PF00205">
    <property type="entry name" value="TPP_enzyme_M"/>
    <property type="match status" value="1"/>
</dbReference>
<evidence type="ECO:0000256" key="2">
    <source>
        <dbReference type="ARBA" id="ARBA00023052"/>
    </source>
</evidence>